<evidence type="ECO:0000256" key="1">
    <source>
        <dbReference type="ARBA" id="ARBA00001709"/>
    </source>
</evidence>
<dbReference type="Pfam" id="PF16113">
    <property type="entry name" value="ECH_2"/>
    <property type="match status" value="1"/>
</dbReference>
<comment type="catalytic activity">
    <reaction evidence="1">
        <text>3-hydroxy-2-methylpropanoyl-CoA + H2O = 3-hydroxy-2-methylpropanoate + CoA + H(+)</text>
        <dbReference type="Rhea" id="RHEA:20888"/>
        <dbReference type="ChEBI" id="CHEBI:11805"/>
        <dbReference type="ChEBI" id="CHEBI:15377"/>
        <dbReference type="ChEBI" id="CHEBI:15378"/>
        <dbReference type="ChEBI" id="CHEBI:57287"/>
        <dbReference type="ChEBI" id="CHEBI:57340"/>
        <dbReference type="EC" id="3.1.2.4"/>
    </reaction>
</comment>
<dbReference type="EC" id="3.1.2.4" evidence="2"/>
<dbReference type="GO" id="GO:0006574">
    <property type="term" value="P:L-valine catabolic process"/>
    <property type="evidence" value="ECO:0007669"/>
    <property type="project" value="TreeGrafter"/>
</dbReference>
<reference evidence="6" key="1">
    <citation type="journal article" date="2013" name="Proc. Natl. Acad. Sci. U.S.A.">
        <title>Genome structure and metabolic features in the red seaweed Chondrus crispus shed light on evolution of the Archaeplastida.</title>
        <authorList>
            <person name="Collen J."/>
            <person name="Porcel B."/>
            <person name="Carre W."/>
            <person name="Ball S.G."/>
            <person name="Chaparro C."/>
            <person name="Tonon T."/>
            <person name="Barbeyron T."/>
            <person name="Michel G."/>
            <person name="Noel B."/>
            <person name="Valentin K."/>
            <person name="Elias M."/>
            <person name="Artiguenave F."/>
            <person name="Arun A."/>
            <person name="Aury J.M."/>
            <person name="Barbosa-Neto J.F."/>
            <person name="Bothwell J.H."/>
            <person name="Bouget F.Y."/>
            <person name="Brillet L."/>
            <person name="Cabello-Hurtado F."/>
            <person name="Capella-Gutierrez S."/>
            <person name="Charrier B."/>
            <person name="Cladiere L."/>
            <person name="Cock J.M."/>
            <person name="Coelho S.M."/>
            <person name="Colleoni C."/>
            <person name="Czjzek M."/>
            <person name="Da Silva C."/>
            <person name="Delage L."/>
            <person name="Denoeud F."/>
            <person name="Deschamps P."/>
            <person name="Dittami S.M."/>
            <person name="Gabaldon T."/>
            <person name="Gachon C.M."/>
            <person name="Groisillier A."/>
            <person name="Herve C."/>
            <person name="Jabbari K."/>
            <person name="Katinka M."/>
            <person name="Kloareg B."/>
            <person name="Kowalczyk N."/>
            <person name="Labadie K."/>
            <person name="Leblanc C."/>
            <person name="Lopez P.J."/>
            <person name="McLachlan D.H."/>
            <person name="Meslet-Cladiere L."/>
            <person name="Moustafa A."/>
            <person name="Nehr Z."/>
            <person name="Nyvall Collen P."/>
            <person name="Panaud O."/>
            <person name="Partensky F."/>
            <person name="Poulain J."/>
            <person name="Rensing S.A."/>
            <person name="Rousvoal S."/>
            <person name="Samson G."/>
            <person name="Symeonidi A."/>
            <person name="Weissenbach J."/>
            <person name="Zambounis A."/>
            <person name="Wincker P."/>
            <person name="Boyen C."/>
        </authorList>
    </citation>
    <scope>NUCLEOTIDE SEQUENCE [LARGE SCALE GENOMIC DNA]</scope>
    <source>
        <strain evidence="6">cv. Stackhouse</strain>
    </source>
</reference>
<dbReference type="InterPro" id="IPR045004">
    <property type="entry name" value="ECH_dom"/>
</dbReference>
<organism evidence="5 6">
    <name type="scientific">Chondrus crispus</name>
    <name type="common">Carrageen Irish moss</name>
    <name type="synonym">Polymorpha crispa</name>
    <dbReference type="NCBI Taxonomy" id="2769"/>
    <lineage>
        <taxon>Eukaryota</taxon>
        <taxon>Rhodophyta</taxon>
        <taxon>Florideophyceae</taxon>
        <taxon>Rhodymeniophycidae</taxon>
        <taxon>Gigartinales</taxon>
        <taxon>Gigartinaceae</taxon>
        <taxon>Chondrus</taxon>
    </lineage>
</organism>
<keyword evidence="6" id="KW-1185">Reference proteome</keyword>
<gene>
    <name evidence="5" type="ORF">CHC_T00008307001</name>
</gene>
<dbReference type="PANTHER" id="PTHR43176">
    <property type="entry name" value="3-HYDROXYISOBUTYRYL-COA HYDROLASE-RELATED"/>
    <property type="match status" value="1"/>
</dbReference>
<dbReference type="InterPro" id="IPR032259">
    <property type="entry name" value="HIBYL-CoA-H"/>
</dbReference>
<evidence type="ECO:0000259" key="4">
    <source>
        <dbReference type="Pfam" id="PF16113"/>
    </source>
</evidence>
<dbReference type="OMA" id="EVFTMEY"/>
<dbReference type="InterPro" id="IPR029045">
    <property type="entry name" value="ClpP/crotonase-like_dom_sf"/>
</dbReference>
<dbReference type="PhylomeDB" id="R7QLL9"/>
<evidence type="ECO:0000313" key="6">
    <source>
        <dbReference type="Proteomes" id="UP000012073"/>
    </source>
</evidence>
<evidence type="ECO:0000256" key="2">
    <source>
        <dbReference type="ARBA" id="ARBA00011915"/>
    </source>
</evidence>
<dbReference type="AlphaFoldDB" id="R7QLL9"/>
<dbReference type="NCBIfam" id="NF004127">
    <property type="entry name" value="PRK05617.1"/>
    <property type="match status" value="1"/>
</dbReference>
<name>R7QLL9_CHOCR</name>
<evidence type="ECO:0000313" key="5">
    <source>
        <dbReference type="EMBL" id="CDF38673.1"/>
    </source>
</evidence>
<dbReference type="Gramene" id="CDF38673">
    <property type="protein sequence ID" value="CDF38673"/>
    <property type="gene ID" value="CHC_T00008307001"/>
</dbReference>
<dbReference type="EMBL" id="HG001951">
    <property type="protein sequence ID" value="CDF38673.1"/>
    <property type="molecule type" value="Genomic_DNA"/>
</dbReference>
<dbReference type="GO" id="GO:0003860">
    <property type="term" value="F:3-hydroxyisobutyryl-CoA hydrolase activity"/>
    <property type="evidence" value="ECO:0007669"/>
    <property type="project" value="UniProtKB-EC"/>
</dbReference>
<evidence type="ECO:0000256" key="3">
    <source>
        <dbReference type="ARBA" id="ARBA00022801"/>
    </source>
</evidence>
<dbReference type="STRING" id="2769.R7QLL9"/>
<dbReference type="RefSeq" id="XP_005718578.1">
    <property type="nucleotide sequence ID" value="XM_005718521.1"/>
</dbReference>
<keyword evidence="3 5" id="KW-0378">Hydrolase</keyword>
<dbReference type="PANTHER" id="PTHR43176:SF3">
    <property type="entry name" value="3-HYDROXYISOBUTYRYL-COA HYDROLASE, MITOCHONDRIAL"/>
    <property type="match status" value="1"/>
</dbReference>
<dbReference type="KEGG" id="ccp:CHC_T00008307001"/>
<protein>
    <recommendedName>
        <fullName evidence="2">3-hydroxyisobutyryl-CoA hydrolase</fullName>
        <ecNumber evidence="2">3.1.2.4</ecNumber>
    </recommendedName>
</protein>
<proteinExistence type="predicted"/>
<sequence length="448" mass="48736">MRPVFKNLEYCSSQPDMSMLHRLPLLVRRLPPTMPSSPRTVCTSSLQLTHGVASTGLLVPDSSLLHPVLEQWVPPNISTRTLLLNRPRALHALSEPMCSALHARLHTLANLGTRCVVLAAHGTPARAFCAGGDVRAVYDHGAAGRFEDGDDLFRIEFRMNSLLARMRPAAVAILDGIVMGGGAGLSVHGKYRVATSNTVFAMPECAIALSPDVGASYFLSRLEQPGLGMYLALTGARLKGGQVKEAGLATHFVSPEGVHELISRLQASELPDEAAIGAVLKEFEVDTGPDGQLDGLDVIRRSFTRDSVASILGALNDIVKDGTEQESTFASSTVALIRKQCPTSLKIAFQAQTRGASLSVDDCLRMEFRIVTRCLRRDDFYTGVKSALVTKDRNPIWNPANIDDVSDEAVEKFFDPLENDLRILELELGEAQSEEVAKPFRPRLNSRL</sequence>
<dbReference type="Gene3D" id="3.90.226.10">
    <property type="entry name" value="2-enoyl-CoA Hydratase, Chain A, domain 1"/>
    <property type="match status" value="1"/>
</dbReference>
<feature type="domain" description="Enoyl-CoA hydratase/isomerase" evidence="4">
    <location>
        <begin position="80"/>
        <end position="414"/>
    </location>
</feature>
<dbReference type="OrthoDB" id="1737613at2759"/>
<accession>R7QLL9</accession>
<dbReference type="GeneID" id="17326295"/>
<dbReference type="SUPFAM" id="SSF52096">
    <property type="entry name" value="ClpP/crotonase"/>
    <property type="match status" value="1"/>
</dbReference>
<dbReference type="Proteomes" id="UP000012073">
    <property type="component" value="Unassembled WGS sequence"/>
</dbReference>
<dbReference type="CDD" id="cd06558">
    <property type="entry name" value="crotonase-like"/>
    <property type="match status" value="1"/>
</dbReference>